<comment type="similarity">
    <text evidence="2">Belongs to the CDP-alcohol phosphatidyltransferase class-I family.</text>
</comment>
<dbReference type="GO" id="GO:0016780">
    <property type="term" value="F:phosphotransferase activity, for other substituted phosphate groups"/>
    <property type="evidence" value="ECO:0007669"/>
    <property type="project" value="InterPro"/>
</dbReference>
<feature type="transmembrane region" description="Helical" evidence="3">
    <location>
        <begin position="198"/>
        <end position="231"/>
    </location>
</feature>
<dbReference type="InterPro" id="IPR043130">
    <property type="entry name" value="CDP-OH_PTrfase_TM_dom"/>
</dbReference>
<keyword evidence="3" id="KW-0812">Transmembrane</keyword>
<evidence type="ECO:0000256" key="1">
    <source>
        <dbReference type="ARBA" id="ARBA00022679"/>
    </source>
</evidence>
<evidence type="ECO:0000256" key="2">
    <source>
        <dbReference type="RuleBase" id="RU003750"/>
    </source>
</evidence>
<dbReference type="AlphaFoldDB" id="A0A7W5XKG6"/>
<dbReference type="PROSITE" id="PS00379">
    <property type="entry name" value="CDP_ALCOHOL_P_TRANSF"/>
    <property type="match status" value="1"/>
</dbReference>
<keyword evidence="5" id="KW-1185">Reference proteome</keyword>
<dbReference type="GO" id="GO:0016020">
    <property type="term" value="C:membrane"/>
    <property type="evidence" value="ECO:0007669"/>
    <property type="project" value="InterPro"/>
</dbReference>
<proteinExistence type="inferred from homology"/>
<dbReference type="InterPro" id="IPR000462">
    <property type="entry name" value="CDP-OH_P_trans"/>
</dbReference>
<comment type="caution">
    <text evidence="4">The sequence shown here is derived from an EMBL/GenBank/DDBJ whole genome shotgun (WGS) entry which is preliminary data.</text>
</comment>
<dbReference type="InterPro" id="IPR048254">
    <property type="entry name" value="CDP_ALCOHOL_P_TRANSF_CS"/>
</dbReference>
<feature type="transmembrane region" description="Helical" evidence="3">
    <location>
        <begin position="33"/>
        <end position="59"/>
    </location>
</feature>
<evidence type="ECO:0000313" key="4">
    <source>
        <dbReference type="EMBL" id="MBB3667562.1"/>
    </source>
</evidence>
<name>A0A7W5XKG6_9MICC</name>
<feature type="transmembrane region" description="Helical" evidence="3">
    <location>
        <begin position="145"/>
        <end position="178"/>
    </location>
</feature>
<accession>A0A7W5XKG6</accession>
<dbReference type="Proteomes" id="UP000547528">
    <property type="component" value="Unassembled WGS sequence"/>
</dbReference>
<evidence type="ECO:0000313" key="5">
    <source>
        <dbReference type="Proteomes" id="UP000547528"/>
    </source>
</evidence>
<organism evidence="4 5">
    <name type="scientific">Garicola koreensis</name>
    <dbReference type="NCBI Taxonomy" id="1262554"/>
    <lineage>
        <taxon>Bacteria</taxon>
        <taxon>Bacillati</taxon>
        <taxon>Actinomycetota</taxon>
        <taxon>Actinomycetes</taxon>
        <taxon>Micrococcales</taxon>
        <taxon>Micrococcaceae</taxon>
        <taxon>Garicola</taxon>
    </lineage>
</organism>
<gene>
    <name evidence="4" type="ORF">FHX47_001181</name>
</gene>
<dbReference type="Pfam" id="PF01066">
    <property type="entry name" value="CDP-OH_P_transf"/>
    <property type="match status" value="1"/>
</dbReference>
<protein>
    <submittedName>
        <fullName evidence="4">Phosphatidylglycerophosphate synthase</fullName>
    </submittedName>
</protein>
<evidence type="ECO:0000256" key="3">
    <source>
        <dbReference type="SAM" id="Phobius"/>
    </source>
</evidence>
<keyword evidence="3" id="KW-1133">Transmembrane helix</keyword>
<keyword evidence="1 2" id="KW-0808">Transferase</keyword>
<reference evidence="4 5" key="1">
    <citation type="submission" date="2020-08" db="EMBL/GenBank/DDBJ databases">
        <title>Sequencing the genomes of 1000 actinobacteria strains.</title>
        <authorList>
            <person name="Klenk H.-P."/>
        </authorList>
    </citation>
    <scope>NUCLEOTIDE SEQUENCE [LARGE SCALE GENOMIC DNA]</scope>
    <source>
        <strain evidence="4 5">DSM 28238</strain>
    </source>
</reference>
<keyword evidence="3" id="KW-0472">Membrane</keyword>
<dbReference type="RefSeq" id="WP_183357980.1">
    <property type="nucleotide sequence ID" value="NZ_BAABKR010000001.1"/>
</dbReference>
<dbReference type="GO" id="GO:0008654">
    <property type="term" value="P:phospholipid biosynthetic process"/>
    <property type="evidence" value="ECO:0007669"/>
    <property type="project" value="InterPro"/>
</dbReference>
<dbReference type="EMBL" id="JACIBT010000002">
    <property type="protein sequence ID" value="MBB3667562.1"/>
    <property type="molecule type" value="Genomic_DNA"/>
</dbReference>
<dbReference type="Gene3D" id="1.20.120.1760">
    <property type="match status" value="1"/>
</dbReference>
<sequence length="257" mass="25966">MTSKPAASAGAHGGSAGGAEAVGVLTAAALGSWGLSALCAAGAGVTALSVASSLVIPAVAVKSVLRRTERITSADRVTLVRVALVGVLTAALVLTSMDELAARTWTVLIAALMATVLDAVDGWVARHVGTSTEAGARFDAEADAAALLVLSALLAMTVGWWVLLIGLMRYLFLAVSLIRPVWQRPSTFSRFRKAVAGFQATALVVGLAPVVPVVLATGLAAAALGALLLSFGRDVFALEREARTDGPAPGETQGQAG</sequence>
<feature type="transmembrane region" description="Helical" evidence="3">
    <location>
        <begin position="103"/>
        <end position="124"/>
    </location>
</feature>
<feature type="transmembrane region" description="Helical" evidence="3">
    <location>
        <begin position="79"/>
        <end position="97"/>
    </location>
</feature>